<dbReference type="Gene3D" id="3.90.230.10">
    <property type="entry name" value="Creatinase/methionine aminopeptidase superfamily"/>
    <property type="match status" value="1"/>
</dbReference>
<evidence type="ECO:0000259" key="2">
    <source>
        <dbReference type="Pfam" id="PF01321"/>
    </source>
</evidence>
<dbReference type="SUPFAM" id="SSF55920">
    <property type="entry name" value="Creatinase/aminopeptidase"/>
    <property type="match status" value="1"/>
</dbReference>
<dbReference type="PATRIC" id="fig|1839936.3.peg.1400"/>
<dbReference type="GO" id="GO:0004177">
    <property type="term" value="F:aminopeptidase activity"/>
    <property type="evidence" value="ECO:0007669"/>
    <property type="project" value="UniProtKB-KW"/>
</dbReference>
<dbReference type="EMBL" id="DRIE01000074">
    <property type="protein sequence ID" value="HEC57119.1"/>
    <property type="molecule type" value="Genomic_DNA"/>
</dbReference>
<dbReference type="PANTHER" id="PTHR46112:SF2">
    <property type="entry name" value="XAA-PRO AMINOPEPTIDASE P-RELATED"/>
    <property type="match status" value="1"/>
</dbReference>
<dbReference type="InterPro" id="IPR000587">
    <property type="entry name" value="Creatinase_N"/>
</dbReference>
<proteinExistence type="predicted"/>
<reference evidence="3" key="2">
    <citation type="journal article" date="2020" name="mSystems">
        <title>Genome- and Community-Level Interaction Insights into Carbon Utilization and Element Cycling Functions of Hydrothermarchaeota in Hydrothermal Sediment.</title>
        <authorList>
            <person name="Zhou Z."/>
            <person name="Liu Y."/>
            <person name="Xu W."/>
            <person name="Pan J."/>
            <person name="Luo Z.H."/>
            <person name="Li M."/>
        </authorList>
    </citation>
    <scope>NUCLEOTIDE SEQUENCE [LARGE SCALE GENOMIC DNA]</scope>
    <source>
        <strain evidence="3">HyVt-386</strain>
    </source>
</reference>
<feature type="domain" description="Creatinase N-terminal" evidence="2">
    <location>
        <begin position="15"/>
        <end position="140"/>
    </location>
</feature>
<dbReference type="Pfam" id="PF00557">
    <property type="entry name" value="Peptidase_M24"/>
    <property type="match status" value="1"/>
</dbReference>
<dbReference type="Gene3D" id="3.40.350.10">
    <property type="entry name" value="Creatinase/prolidase N-terminal domain"/>
    <property type="match status" value="1"/>
</dbReference>
<sequence length="398" mass="44400">MSMMKYTPRSEIESRIQRLQREIAELELDGAIITYHPDLFYFSGTSQNAHLFIPRTGEPLLMVKKSYTRARHESPIEDIVELPSLKKMPGMIEKAGYTDLGRLGFELDVIPYNTCLLYRKIFSDSEILDVSGAIKNVRLIKSPYEIELLREACSVIDEVYEDVPDWLREGMTEIELASLFEAGMRRRGYGGCCKMRAFNQDFFLGNVVSGTSGAVATYFDGPVGGSGLTPANNPHGAGWKKIKRDEIIYIDYTCVVNGYTADEARMFVIGRLPDKLTEAYRAALEIQREMVDLAKPGVECGVIYERAVGLADELGFGENFMGMGNERVRFVGHGVGLELDEMPVFARGVRMQLAPGMTFALEPKFVFPEGAIGIENTFAMQEDGAEVLTLANEEIISV</sequence>
<organism evidence="4 5">
    <name type="scientific">Candidatus Syntropharchaeum butanivorans</name>
    <dbReference type="NCBI Taxonomy" id="1839936"/>
    <lineage>
        <taxon>Archaea</taxon>
        <taxon>Methanobacteriati</taxon>
        <taxon>Methanobacteriota</taxon>
        <taxon>Stenosarchaea group</taxon>
        <taxon>Methanomicrobia</taxon>
        <taxon>Methanosarcinales</taxon>
        <taxon>ANME-2 cluster</taxon>
        <taxon>Candidatus Syntropharchaeum</taxon>
    </lineage>
</organism>
<keyword evidence="4" id="KW-0031">Aminopeptidase</keyword>
<dbReference type="InterPro" id="IPR029149">
    <property type="entry name" value="Creatin/AminoP/Spt16_N"/>
</dbReference>
<dbReference type="AlphaFoldDB" id="A0A1F2P345"/>
<evidence type="ECO:0000313" key="5">
    <source>
        <dbReference type="Proteomes" id="UP000185779"/>
    </source>
</evidence>
<dbReference type="InterPro" id="IPR000994">
    <property type="entry name" value="Pept_M24"/>
</dbReference>
<evidence type="ECO:0000259" key="1">
    <source>
        <dbReference type="Pfam" id="PF00557"/>
    </source>
</evidence>
<keyword evidence="4" id="KW-0378">Hydrolase</keyword>
<accession>A0A1F2P345</accession>
<protein>
    <submittedName>
        <fullName evidence="3">Aminopeptidase P family protein</fullName>
    </submittedName>
    <submittedName>
        <fullName evidence="4">Xaa-pro aminopeptidase</fullName>
    </submittedName>
</protein>
<keyword evidence="5" id="KW-1185">Reference proteome</keyword>
<dbReference type="CDD" id="cd01066">
    <property type="entry name" value="APP_MetAP"/>
    <property type="match status" value="1"/>
</dbReference>
<reference evidence="4 5" key="1">
    <citation type="submission" date="2016-05" db="EMBL/GenBank/DDBJ databases">
        <title>Microbial consortia oxidize butane by reversing methanogenesis.</title>
        <authorList>
            <person name="Laso-Perez R."/>
            <person name="Richter M."/>
            <person name="Wegener G."/>
            <person name="Musat F."/>
        </authorList>
    </citation>
    <scope>NUCLEOTIDE SEQUENCE [LARGE SCALE GENOMIC DNA]</scope>
    <source>
        <strain evidence="4">BOX1</strain>
    </source>
</reference>
<dbReference type="Proteomes" id="UP000885936">
    <property type="component" value="Unassembled WGS sequence"/>
</dbReference>
<dbReference type="SUPFAM" id="SSF53092">
    <property type="entry name" value="Creatinase/prolidase N-terminal domain"/>
    <property type="match status" value="1"/>
</dbReference>
<dbReference type="STRING" id="1839936.SBU_001380"/>
<dbReference type="InterPro" id="IPR036005">
    <property type="entry name" value="Creatinase/aminopeptidase-like"/>
</dbReference>
<dbReference type="Pfam" id="PF01321">
    <property type="entry name" value="Creatinase_N"/>
    <property type="match status" value="1"/>
</dbReference>
<evidence type="ECO:0000313" key="4">
    <source>
        <dbReference type="EMBL" id="OFV65679.1"/>
    </source>
</evidence>
<gene>
    <name evidence="3" type="ORF">ENI32_04450</name>
    <name evidence="4" type="ORF">SBU_001380</name>
</gene>
<name>A0A1F2P345_9EURY</name>
<feature type="domain" description="Peptidase M24" evidence="1">
    <location>
        <begin position="147"/>
        <end position="381"/>
    </location>
</feature>
<dbReference type="Proteomes" id="UP000185779">
    <property type="component" value="Unassembled WGS sequence"/>
</dbReference>
<comment type="caution">
    <text evidence="4">The sequence shown here is derived from an EMBL/GenBank/DDBJ whole genome shotgun (WGS) entry which is preliminary data.</text>
</comment>
<dbReference type="PANTHER" id="PTHR46112">
    <property type="entry name" value="AMINOPEPTIDASE"/>
    <property type="match status" value="1"/>
</dbReference>
<dbReference type="EMBL" id="LYOR01000008">
    <property type="protein sequence ID" value="OFV65679.1"/>
    <property type="molecule type" value="Genomic_DNA"/>
</dbReference>
<evidence type="ECO:0000313" key="3">
    <source>
        <dbReference type="EMBL" id="HEC57119.1"/>
    </source>
</evidence>
<dbReference type="InterPro" id="IPR050659">
    <property type="entry name" value="Peptidase_M24B"/>
</dbReference>
<keyword evidence="4" id="KW-0645">Protease</keyword>